<feature type="region of interest" description="Disordered" evidence="1">
    <location>
        <begin position="31"/>
        <end position="62"/>
    </location>
</feature>
<evidence type="ECO:0000256" key="1">
    <source>
        <dbReference type="SAM" id="MobiDB-lite"/>
    </source>
</evidence>
<dbReference type="InParanoid" id="A0A1Y2GZ62"/>
<proteinExistence type="predicted"/>
<dbReference type="OrthoDB" id="2418711at2759"/>
<comment type="caution">
    <text evidence="2">The sequence shown here is derived from an EMBL/GenBank/DDBJ whole genome shotgun (WGS) entry which is preliminary data.</text>
</comment>
<feature type="compositionally biased region" description="Acidic residues" evidence="1">
    <location>
        <begin position="39"/>
        <end position="48"/>
    </location>
</feature>
<dbReference type="AlphaFoldDB" id="A0A1Y2GZ62"/>
<dbReference type="RefSeq" id="XP_021885292.1">
    <property type="nucleotide sequence ID" value="XM_022022743.1"/>
</dbReference>
<dbReference type="GeneID" id="33564587"/>
<keyword evidence="3" id="KW-1185">Reference proteome</keyword>
<organism evidence="2 3">
    <name type="scientific">Lobosporangium transversale</name>
    <dbReference type="NCBI Taxonomy" id="64571"/>
    <lineage>
        <taxon>Eukaryota</taxon>
        <taxon>Fungi</taxon>
        <taxon>Fungi incertae sedis</taxon>
        <taxon>Mucoromycota</taxon>
        <taxon>Mortierellomycotina</taxon>
        <taxon>Mortierellomycetes</taxon>
        <taxon>Mortierellales</taxon>
        <taxon>Mortierellaceae</taxon>
        <taxon>Lobosporangium</taxon>
    </lineage>
</organism>
<dbReference type="Proteomes" id="UP000193648">
    <property type="component" value="Unassembled WGS sequence"/>
</dbReference>
<gene>
    <name evidence="2" type="ORF">BCR41DRAFT_345561</name>
</gene>
<feature type="non-terminal residue" evidence="2">
    <location>
        <position position="1"/>
    </location>
</feature>
<feature type="region of interest" description="Disordered" evidence="1">
    <location>
        <begin position="886"/>
        <end position="906"/>
    </location>
</feature>
<name>A0A1Y2GZ62_9FUNG</name>
<protein>
    <submittedName>
        <fullName evidence="2">Uncharacterized protein</fullName>
    </submittedName>
</protein>
<sequence length="1000" mass="112872">HQPLSSMLLLHDPNVDRELKHIARRMLLKQRKAGIPDDHDNDSDNDNDDSSRSGRNDGNSATTVTTATAAAAPSLFVILPTLKSYNRYRERWLQSTYAHAHPYAQVHTHDTHDVHAFETMNNRASMSATQGLSELEFRLYFMCDYGGGQDEWPLRLHLCTEEHSPMGPANDSIDSEMRDDSEEPYYHRCYQYPHHHPMDDIGVGGFRLADLDQFLSVYTIPMLSLLRALQDSHDPTVPNGITNSSMYFGNSSEDAMMNAPIDPSHIAGRIRAAIRFLTTTTRAREALLDFQEHPTVDEKDFEEYESAFPNLQAADFWAHMIPSGDSSANNSTALCTDSKILGGRVLCQMSNFAMSEGILWLCPSHNAVFCNIFAAQRLKEFIQQHHGDCVPIEKSCEIQFFKREDARMFYAMLVEYKCLIKLKIRLAWPRDDNANECKRGLSDADDEDDDERHFKSGELCEAVHASTLRELTIDCGGYCTIFDRDPDELTQSDQDDGKVFPSIVGYICHRGLMSFTVEKFDGYLFPDQISLEAQGPVESFSLTEFRRHASKSLLQLAEEQKNTAGNIIATTTTNNNNNNNNFVLSLHNSITLRHLAIRHWTRYFNAQTFASVVACCRELRELETQISDLHQMMYSLQDKIPNFGKLTYLNLSVSTLESAEGVIWQVHDDQDKDQPRRAAIRKVQHMGTFEAMHNVILNNIVSLQTMDLACETVYFAEWWSFLTQELLEAEAIAAAAALALDDDDDDDGSDSGALTGLTFDKLRRKDHRQPVLLRLNDLRGHCLESSCTRRMDQTQLMITSYDDSFRPYLQSLSRVAKALNIDAEFVQAQSLELLAQHAAVDGLWFHELVWFMTPQTRGNSVFMRALQSLVRRPEVQKFTIRISADGGGGAEGGSENKSDIFSSSSSSSSSLEQIRTLVQTWNEVTGMRLGWVEYGQWMQELVVQLEHPFRETVCLPTGAGEISFASEDRVRIGAPSPPVPNEVENPHGGPIVFSLSCRCI</sequence>
<accession>A0A1Y2GZ62</accession>
<evidence type="ECO:0000313" key="3">
    <source>
        <dbReference type="Proteomes" id="UP000193648"/>
    </source>
</evidence>
<evidence type="ECO:0000313" key="2">
    <source>
        <dbReference type="EMBL" id="ORZ27589.1"/>
    </source>
</evidence>
<reference evidence="2 3" key="1">
    <citation type="submission" date="2016-07" db="EMBL/GenBank/DDBJ databases">
        <title>Pervasive Adenine N6-methylation of Active Genes in Fungi.</title>
        <authorList>
            <consortium name="DOE Joint Genome Institute"/>
            <person name="Mondo S.J."/>
            <person name="Dannebaum R.O."/>
            <person name="Kuo R.C."/>
            <person name="Labutti K."/>
            <person name="Haridas S."/>
            <person name="Kuo A."/>
            <person name="Salamov A."/>
            <person name="Ahrendt S.R."/>
            <person name="Lipzen A."/>
            <person name="Sullivan W."/>
            <person name="Andreopoulos W.B."/>
            <person name="Clum A."/>
            <person name="Lindquist E."/>
            <person name="Daum C."/>
            <person name="Ramamoorthy G.K."/>
            <person name="Gryganskyi A."/>
            <person name="Culley D."/>
            <person name="Magnuson J.K."/>
            <person name="James T.Y."/>
            <person name="O'Malley M.A."/>
            <person name="Stajich J.E."/>
            <person name="Spatafora J.W."/>
            <person name="Visel A."/>
            <person name="Grigoriev I.V."/>
        </authorList>
    </citation>
    <scope>NUCLEOTIDE SEQUENCE [LARGE SCALE GENOMIC DNA]</scope>
    <source>
        <strain evidence="2 3">NRRL 3116</strain>
    </source>
</reference>
<dbReference type="EMBL" id="MCFF01000003">
    <property type="protein sequence ID" value="ORZ27589.1"/>
    <property type="molecule type" value="Genomic_DNA"/>
</dbReference>